<dbReference type="AlphaFoldDB" id="A0A6M3JCK6"/>
<sequence length="268" mass="28999">MPEYVGDDGSFTDDFKTDLPGMLGDDYYNDPEKQQPTKYFENVKDIAALAKRALNADRTISRHGEAIKKATEGMIRVPGEGATPEEIVAYRQAQGVPESPDGYELTIPDGDKDGFEAIAKEVRTAAHEAGIPPSKLSAVWGKVVTALGAQTQALEQKGQEMLTADIQALKDAKKEKYDSFIQDTNKVAAHFDVKGDPTLGTTDNLMGSNFMKLMETMGIKDTPVVREFLGAIAPLVLEGGTTIGGSSPQSEPTGVFNYEYDAFGRPIE</sequence>
<feature type="region of interest" description="Disordered" evidence="1">
    <location>
        <begin position="1"/>
        <end position="33"/>
    </location>
</feature>
<reference evidence="2" key="1">
    <citation type="submission" date="2020-03" db="EMBL/GenBank/DDBJ databases">
        <title>The deep terrestrial virosphere.</title>
        <authorList>
            <person name="Holmfeldt K."/>
            <person name="Nilsson E."/>
            <person name="Simone D."/>
            <person name="Lopez-Fernandez M."/>
            <person name="Wu X."/>
            <person name="de Brujin I."/>
            <person name="Lundin D."/>
            <person name="Andersson A."/>
            <person name="Bertilsson S."/>
            <person name="Dopson M."/>
        </authorList>
    </citation>
    <scope>NUCLEOTIDE SEQUENCE</scope>
    <source>
        <strain evidence="2">MM415B00170</strain>
    </source>
</reference>
<protein>
    <submittedName>
        <fullName evidence="2">Uncharacterized protein</fullName>
    </submittedName>
</protein>
<evidence type="ECO:0000256" key="1">
    <source>
        <dbReference type="SAM" id="MobiDB-lite"/>
    </source>
</evidence>
<proteinExistence type="predicted"/>
<evidence type="ECO:0000313" key="2">
    <source>
        <dbReference type="EMBL" id="QJA67754.1"/>
    </source>
</evidence>
<accession>A0A6M3JCK6</accession>
<gene>
    <name evidence="2" type="ORF">MM415B00170_0063</name>
</gene>
<name>A0A6M3JCK6_9ZZZZ</name>
<organism evidence="2">
    <name type="scientific">viral metagenome</name>
    <dbReference type="NCBI Taxonomy" id="1070528"/>
    <lineage>
        <taxon>unclassified sequences</taxon>
        <taxon>metagenomes</taxon>
        <taxon>organismal metagenomes</taxon>
    </lineage>
</organism>
<dbReference type="EMBL" id="MT141575">
    <property type="protein sequence ID" value="QJA67754.1"/>
    <property type="molecule type" value="Genomic_DNA"/>
</dbReference>